<sequence>MSSIWFVDFNLDEGYHVTKEDALRRAGELESRAGEVRSRPVSIVEVEDVKYEIHRGGSVPDSVWLVLEDRSIVDDWGYSV</sequence>
<gene>
    <name evidence="1" type="ORF">LP422_08835</name>
</gene>
<accession>A0AC61U7T3</accession>
<protein>
    <submittedName>
        <fullName evidence="1">Uncharacterized protein</fullName>
    </submittedName>
</protein>
<dbReference type="EMBL" id="CP087977">
    <property type="protein sequence ID" value="UUZ45963.1"/>
    <property type="molecule type" value="Genomic_DNA"/>
</dbReference>
<dbReference type="Proteomes" id="UP001059663">
    <property type="component" value="Chromosome"/>
</dbReference>
<evidence type="ECO:0000313" key="2">
    <source>
        <dbReference type="Proteomes" id="UP001059663"/>
    </source>
</evidence>
<reference evidence="1" key="1">
    <citation type="submission" date="2021-11" db="EMBL/GenBank/DDBJ databases">
        <title>Study of the species diversity of bacterial strains isolated from a unique natural object - Shulgan-Tash cave (Bashkiria).</title>
        <authorList>
            <person name="Sazanova A.L."/>
            <person name="Chirak E.R."/>
            <person name="Safronova V.I."/>
        </authorList>
    </citation>
    <scope>NUCLEOTIDE SEQUENCE</scope>
    <source>
        <strain evidence="1">P1</strain>
    </source>
</reference>
<proteinExistence type="predicted"/>
<organism evidence="1 2">
    <name type="scientific">Janibacter limosus</name>
    <dbReference type="NCBI Taxonomy" id="53458"/>
    <lineage>
        <taxon>Bacteria</taxon>
        <taxon>Bacillati</taxon>
        <taxon>Actinomycetota</taxon>
        <taxon>Actinomycetes</taxon>
        <taxon>Micrococcales</taxon>
        <taxon>Intrasporangiaceae</taxon>
        <taxon>Janibacter</taxon>
    </lineage>
</organism>
<evidence type="ECO:0000313" key="1">
    <source>
        <dbReference type="EMBL" id="UUZ45963.1"/>
    </source>
</evidence>
<name>A0AC61U7T3_9MICO</name>